<name>A0A5E4MEF9_9HEMI</name>
<reference evidence="1 2" key="1">
    <citation type="submission" date="2019-08" db="EMBL/GenBank/DDBJ databases">
        <authorList>
            <person name="Alioto T."/>
            <person name="Alioto T."/>
            <person name="Gomez Garrido J."/>
        </authorList>
    </citation>
    <scope>NUCLEOTIDE SEQUENCE [LARGE SCALE GENOMIC DNA]</scope>
</reference>
<organism evidence="1 2">
    <name type="scientific">Cinara cedri</name>
    <dbReference type="NCBI Taxonomy" id="506608"/>
    <lineage>
        <taxon>Eukaryota</taxon>
        <taxon>Metazoa</taxon>
        <taxon>Ecdysozoa</taxon>
        <taxon>Arthropoda</taxon>
        <taxon>Hexapoda</taxon>
        <taxon>Insecta</taxon>
        <taxon>Pterygota</taxon>
        <taxon>Neoptera</taxon>
        <taxon>Paraneoptera</taxon>
        <taxon>Hemiptera</taxon>
        <taxon>Sternorrhyncha</taxon>
        <taxon>Aphidomorpha</taxon>
        <taxon>Aphidoidea</taxon>
        <taxon>Aphididae</taxon>
        <taxon>Lachninae</taxon>
        <taxon>Cinara</taxon>
    </lineage>
</organism>
<protein>
    <submittedName>
        <fullName evidence="1">Uncharacterized protein</fullName>
    </submittedName>
</protein>
<dbReference type="AlphaFoldDB" id="A0A5E4MEF9"/>
<dbReference type="OrthoDB" id="8731593at2759"/>
<dbReference type="Proteomes" id="UP000325440">
    <property type="component" value="Unassembled WGS sequence"/>
</dbReference>
<proteinExistence type="predicted"/>
<keyword evidence="2" id="KW-1185">Reference proteome</keyword>
<gene>
    <name evidence="1" type="ORF">CINCED_3A019918</name>
</gene>
<sequence length="109" mass="12822">MDHNVERYEKQRKTARLHVFERKVLRKIYEPIYGRGIQVYRKRHNQELLDIFKRSSIVNEIKQNSTDSNRSVVNGCYSRIGADSISAATEYAAQQLMLVYKMVIDKTVL</sequence>
<evidence type="ECO:0000313" key="2">
    <source>
        <dbReference type="Proteomes" id="UP000325440"/>
    </source>
</evidence>
<accession>A0A5E4MEF9</accession>
<dbReference type="EMBL" id="CABPRJ010000530">
    <property type="protein sequence ID" value="VVC30664.1"/>
    <property type="molecule type" value="Genomic_DNA"/>
</dbReference>
<evidence type="ECO:0000313" key="1">
    <source>
        <dbReference type="EMBL" id="VVC30664.1"/>
    </source>
</evidence>